<name>A0ABS8RII1_DATST</name>
<gene>
    <name evidence="15" type="ORF">HAX54_007765</name>
</gene>
<feature type="compositionally biased region" description="Low complexity" evidence="13">
    <location>
        <begin position="571"/>
        <end position="593"/>
    </location>
</feature>
<feature type="compositionally biased region" description="Pro residues" evidence="13">
    <location>
        <begin position="612"/>
        <end position="621"/>
    </location>
</feature>
<proteinExistence type="inferred from homology"/>
<evidence type="ECO:0000256" key="13">
    <source>
        <dbReference type="SAM" id="MobiDB-lite"/>
    </source>
</evidence>
<organism evidence="15 16">
    <name type="scientific">Datura stramonium</name>
    <name type="common">Jimsonweed</name>
    <name type="synonym">Common thornapple</name>
    <dbReference type="NCBI Taxonomy" id="4076"/>
    <lineage>
        <taxon>Eukaryota</taxon>
        <taxon>Viridiplantae</taxon>
        <taxon>Streptophyta</taxon>
        <taxon>Embryophyta</taxon>
        <taxon>Tracheophyta</taxon>
        <taxon>Spermatophyta</taxon>
        <taxon>Magnoliopsida</taxon>
        <taxon>eudicotyledons</taxon>
        <taxon>Gunneridae</taxon>
        <taxon>Pentapetalae</taxon>
        <taxon>asterids</taxon>
        <taxon>lamiids</taxon>
        <taxon>Solanales</taxon>
        <taxon>Solanaceae</taxon>
        <taxon>Solanoideae</taxon>
        <taxon>Datureae</taxon>
        <taxon>Datura</taxon>
    </lineage>
</organism>
<evidence type="ECO:0000256" key="5">
    <source>
        <dbReference type="ARBA" id="ARBA00013229"/>
    </source>
</evidence>
<evidence type="ECO:0000256" key="7">
    <source>
        <dbReference type="ARBA" id="ARBA00022801"/>
    </source>
</evidence>
<dbReference type="PROSITE" id="PS00503">
    <property type="entry name" value="PECTINESTERASE_2"/>
    <property type="match status" value="1"/>
</dbReference>
<dbReference type="InterPro" id="IPR000070">
    <property type="entry name" value="Pectinesterase_cat"/>
</dbReference>
<feature type="compositionally biased region" description="Low complexity" evidence="13">
    <location>
        <begin position="622"/>
        <end position="661"/>
    </location>
</feature>
<evidence type="ECO:0000256" key="11">
    <source>
        <dbReference type="PROSITE-ProRule" id="PRU10040"/>
    </source>
</evidence>
<evidence type="ECO:0000256" key="6">
    <source>
        <dbReference type="ARBA" id="ARBA00022525"/>
    </source>
</evidence>
<evidence type="ECO:0000256" key="3">
    <source>
        <dbReference type="ARBA" id="ARBA00006027"/>
    </source>
</evidence>
<dbReference type="InterPro" id="IPR012334">
    <property type="entry name" value="Pectin_lyas_fold"/>
</dbReference>
<comment type="catalytic activity">
    <reaction evidence="10 12">
        <text>[(1-&gt;4)-alpha-D-galacturonosyl methyl ester](n) + n H2O = [(1-&gt;4)-alpha-D-galacturonosyl](n) + n methanol + n H(+)</text>
        <dbReference type="Rhea" id="RHEA:22380"/>
        <dbReference type="Rhea" id="RHEA-COMP:14570"/>
        <dbReference type="Rhea" id="RHEA-COMP:14573"/>
        <dbReference type="ChEBI" id="CHEBI:15377"/>
        <dbReference type="ChEBI" id="CHEBI:15378"/>
        <dbReference type="ChEBI" id="CHEBI:17790"/>
        <dbReference type="ChEBI" id="CHEBI:140522"/>
        <dbReference type="ChEBI" id="CHEBI:140523"/>
        <dbReference type="EC" id="3.1.1.11"/>
    </reaction>
</comment>
<evidence type="ECO:0000256" key="4">
    <source>
        <dbReference type="ARBA" id="ARBA00007786"/>
    </source>
</evidence>
<comment type="similarity">
    <text evidence="3">In the N-terminal section; belongs to the PMEI family.</text>
</comment>
<dbReference type="InterPro" id="IPR011050">
    <property type="entry name" value="Pectin_lyase_fold/virulence"/>
</dbReference>
<dbReference type="Gene3D" id="2.160.20.10">
    <property type="entry name" value="Single-stranded right-handed beta-helix, Pectin lyase-like"/>
    <property type="match status" value="1"/>
</dbReference>
<evidence type="ECO:0000313" key="15">
    <source>
        <dbReference type="EMBL" id="MCD7446452.1"/>
    </source>
</evidence>
<evidence type="ECO:0000313" key="16">
    <source>
        <dbReference type="Proteomes" id="UP000823775"/>
    </source>
</evidence>
<evidence type="ECO:0000256" key="10">
    <source>
        <dbReference type="ARBA" id="ARBA00047928"/>
    </source>
</evidence>
<sequence>MIVAVVVTINWNDKDANNQDVMTSKKAIESVCQTTRYQHTCIESLESTADGSSDPKDLIQKSFQVTIERIKEAIENSTFMEKLEKDPRAKLALENCQKLALQAVNDLNRTHTKFESFEFNDLSHWIADLKIWLSGAITYQESCLDGFEETTGETGEKMKKALNISMELSSNALSMISEISVVFTSLNAGSNRRRLLFDETPVLGHSIELLPDWIDMGRRRLLAVNISKEIEPHMVVAKDGSGKYKTINEALKNIPQNRNQTFVLYIKEGVYNEKVEFTSIMTNMMIVGDGPTKTRITGNQNFKDGIPTYQTATVAVMGDYFIAKDIGFENSAGPEKHQAIALRVAADKSIFYNCHVDGYQDTLCVHTYRQFYRDCTIRGTIDFVFGDGAAVFQNCTLAVRKPLKEQHCIVTAQGRTDARQPTGLVLQNCSIVADDSYNGVKGEVKTYLGRPWKQYSRTIIMESNIDDLIQPEGWLEWNKTFAFQTLFYSEFNNRGSGSSKTDRVNWLGVKELPIDRVQRFTASKFIDGDAWLPSTGIPYTSGFFLTPPQYDASVKFSPVDDQEYQDLGSANAAAAPVSAPVSAPAESPTESPVESPPSESPVESPESEFPTESPPSEPPVESPAGSPAQSPSESPAQSPAESPAQSPSGSPAQSPAESPAADTDGNSAAAQVPSPAESPSGDSGSDGSS</sequence>
<keyword evidence="9" id="KW-0961">Cell wall biogenesis/degradation</keyword>
<feature type="region of interest" description="Disordered" evidence="13">
    <location>
        <begin position="571"/>
        <end position="689"/>
    </location>
</feature>
<comment type="pathway">
    <text evidence="2 12">Glycan metabolism; pectin degradation; 2-dehydro-3-deoxy-D-gluconate from pectin: step 1/5.</text>
</comment>
<protein>
    <recommendedName>
        <fullName evidence="5 12">Pectinesterase</fullName>
        <ecNumber evidence="5 12">3.1.1.11</ecNumber>
    </recommendedName>
</protein>
<reference evidence="15 16" key="1">
    <citation type="journal article" date="2021" name="BMC Genomics">
        <title>Datura genome reveals duplications of psychoactive alkaloid biosynthetic genes and high mutation rate following tissue culture.</title>
        <authorList>
            <person name="Rajewski A."/>
            <person name="Carter-House D."/>
            <person name="Stajich J."/>
            <person name="Litt A."/>
        </authorList>
    </citation>
    <scope>NUCLEOTIDE SEQUENCE [LARGE SCALE GENOMIC DNA]</scope>
    <source>
        <strain evidence="15">AR-01</strain>
    </source>
</reference>
<dbReference type="EC" id="3.1.1.11" evidence="5 12"/>
<feature type="compositionally biased region" description="Low complexity" evidence="13">
    <location>
        <begin position="600"/>
        <end position="611"/>
    </location>
</feature>
<evidence type="ECO:0000256" key="2">
    <source>
        <dbReference type="ARBA" id="ARBA00005184"/>
    </source>
</evidence>
<dbReference type="InterPro" id="IPR006501">
    <property type="entry name" value="Pectinesterase_inhib_dom"/>
</dbReference>
<dbReference type="EMBL" id="JACEIK010000014">
    <property type="protein sequence ID" value="MCD7446452.1"/>
    <property type="molecule type" value="Genomic_DNA"/>
</dbReference>
<dbReference type="PANTHER" id="PTHR31707">
    <property type="entry name" value="PECTINESTERASE"/>
    <property type="match status" value="1"/>
</dbReference>
<keyword evidence="7 12" id="KW-0378">Hydrolase</keyword>
<keyword evidence="8 12" id="KW-0063">Aspartyl esterase</keyword>
<evidence type="ECO:0000256" key="12">
    <source>
        <dbReference type="RuleBase" id="RU000589"/>
    </source>
</evidence>
<comment type="caution">
    <text evidence="15">The sequence shown here is derived from an EMBL/GenBank/DDBJ whole genome shotgun (WGS) entry which is preliminary data.</text>
</comment>
<dbReference type="InterPro" id="IPR035513">
    <property type="entry name" value="Invertase/methylesterase_inhib"/>
</dbReference>
<dbReference type="NCBIfam" id="TIGR01614">
    <property type="entry name" value="PME_inhib"/>
    <property type="match status" value="1"/>
</dbReference>
<dbReference type="CDD" id="cd15798">
    <property type="entry name" value="PMEI-like_3"/>
    <property type="match status" value="1"/>
</dbReference>
<feature type="compositionally biased region" description="Low complexity" evidence="13">
    <location>
        <begin position="673"/>
        <end position="689"/>
    </location>
</feature>
<evidence type="ECO:0000256" key="1">
    <source>
        <dbReference type="ARBA" id="ARBA00004613"/>
    </source>
</evidence>
<dbReference type="SUPFAM" id="SSF51126">
    <property type="entry name" value="Pectin lyase-like"/>
    <property type="match status" value="1"/>
</dbReference>
<feature type="active site" evidence="11">
    <location>
        <position position="382"/>
    </location>
</feature>
<keyword evidence="6" id="KW-0964">Secreted</keyword>
<keyword evidence="16" id="KW-1185">Reference proteome</keyword>
<dbReference type="Pfam" id="PF01095">
    <property type="entry name" value="Pectinesterase"/>
    <property type="match status" value="1"/>
</dbReference>
<dbReference type="Pfam" id="PF04043">
    <property type="entry name" value="PMEI"/>
    <property type="match status" value="1"/>
</dbReference>
<dbReference type="SMART" id="SM00856">
    <property type="entry name" value="PMEI"/>
    <property type="match status" value="1"/>
</dbReference>
<evidence type="ECO:0000259" key="14">
    <source>
        <dbReference type="SMART" id="SM00856"/>
    </source>
</evidence>
<accession>A0ABS8RII1</accession>
<dbReference type="InterPro" id="IPR033131">
    <property type="entry name" value="Pectinesterase_Asp_AS"/>
</dbReference>
<evidence type="ECO:0000256" key="8">
    <source>
        <dbReference type="ARBA" id="ARBA00023085"/>
    </source>
</evidence>
<comment type="similarity">
    <text evidence="4">In the C-terminal section; belongs to the pectinesterase family.</text>
</comment>
<comment type="subcellular location">
    <subcellularLocation>
        <location evidence="1">Secreted</location>
    </subcellularLocation>
</comment>
<dbReference type="SUPFAM" id="SSF101148">
    <property type="entry name" value="Plant invertase/pectin methylesterase inhibitor"/>
    <property type="match status" value="1"/>
</dbReference>
<feature type="domain" description="Pectinesterase inhibitor" evidence="14">
    <location>
        <begin position="23"/>
        <end position="175"/>
    </location>
</feature>
<dbReference type="Proteomes" id="UP000823775">
    <property type="component" value="Unassembled WGS sequence"/>
</dbReference>
<evidence type="ECO:0000256" key="9">
    <source>
        <dbReference type="ARBA" id="ARBA00023316"/>
    </source>
</evidence>
<dbReference type="Gene3D" id="1.20.140.40">
    <property type="entry name" value="Invertase/pectin methylesterase inhibitor family protein"/>
    <property type="match status" value="1"/>
</dbReference>